<reference evidence="3 4" key="1">
    <citation type="submission" date="2018-04" db="EMBL/GenBank/DDBJ databases">
        <title>Genomic Encyclopedia of Type Strains, Phase IV (KMG-IV): sequencing the most valuable type-strain genomes for metagenomic binning, comparative biology and taxonomic classification.</title>
        <authorList>
            <person name="Goeker M."/>
        </authorList>
    </citation>
    <scope>NUCLEOTIDE SEQUENCE [LARGE SCALE GENOMIC DNA]</scope>
    <source>
        <strain evidence="3 4">DSM 100231</strain>
    </source>
</reference>
<dbReference type="AlphaFoldDB" id="A0A2U1APJ8"/>
<keyword evidence="4" id="KW-1185">Reference proteome</keyword>
<accession>A0A2U1APJ8</accession>
<evidence type="ECO:0000259" key="2">
    <source>
        <dbReference type="Pfam" id="PF13612"/>
    </source>
</evidence>
<comment type="caution">
    <text evidence="3">The sequence shown here is derived from an EMBL/GenBank/DDBJ whole genome shotgun (WGS) entry which is preliminary data.</text>
</comment>
<organism evidence="3 4">
    <name type="scientific">Pontibacter virosus</name>
    <dbReference type="NCBI Taxonomy" id="1765052"/>
    <lineage>
        <taxon>Bacteria</taxon>
        <taxon>Pseudomonadati</taxon>
        <taxon>Bacteroidota</taxon>
        <taxon>Cytophagia</taxon>
        <taxon>Cytophagales</taxon>
        <taxon>Hymenobacteraceae</taxon>
        <taxon>Pontibacter</taxon>
    </lineage>
</organism>
<dbReference type="NCBIfam" id="NF033520">
    <property type="entry name" value="transpos_IS982"/>
    <property type="match status" value="1"/>
</dbReference>
<feature type="domain" description="Transposase DDE" evidence="2">
    <location>
        <begin position="100"/>
        <end position="231"/>
    </location>
</feature>
<dbReference type="RefSeq" id="WP_116544946.1">
    <property type="nucleotide sequence ID" value="NZ_QEKI01000017.1"/>
</dbReference>
<evidence type="ECO:0000313" key="3">
    <source>
        <dbReference type="EMBL" id="PVY38326.1"/>
    </source>
</evidence>
<name>A0A2U1APJ8_9BACT</name>
<dbReference type="Proteomes" id="UP000245466">
    <property type="component" value="Unassembled WGS sequence"/>
</dbReference>
<evidence type="ECO:0000256" key="1">
    <source>
        <dbReference type="SAM" id="Phobius"/>
    </source>
</evidence>
<keyword evidence="1" id="KW-0812">Transmembrane</keyword>
<sequence>MTEQTITIYCFIDDFFHAVGRKDDAHCKINDAELLTTALLAARYFHGNLCSAYSYMQAHHGVRRIDKSGFTRRLHSLQPQLQALFSALGQSLKELNTSSAYLIDSFPVAVCDNIRIPFCHLLQGQAYRGKCVSKRRYFYGFRVQVITTSSGVPVQFYIHAGSFVDITAFKAMEVDLPPNSRLYADAAYTCYEVEDLLRECEQIELRCCRKANSKRKDEPYMAFLKDYYRKRIETTFSGITGLFPKKIHAVTAEGFILKLILFIFAYTLAQVID</sequence>
<dbReference type="EMBL" id="QEKI01000017">
    <property type="protein sequence ID" value="PVY38326.1"/>
    <property type="molecule type" value="Genomic_DNA"/>
</dbReference>
<dbReference type="InterPro" id="IPR025668">
    <property type="entry name" value="Tnp_DDE_dom"/>
</dbReference>
<evidence type="ECO:0000313" key="4">
    <source>
        <dbReference type="Proteomes" id="UP000245466"/>
    </source>
</evidence>
<dbReference type="OrthoDB" id="706456at2"/>
<dbReference type="Pfam" id="PF13612">
    <property type="entry name" value="DDE_Tnp_1_3"/>
    <property type="match status" value="1"/>
</dbReference>
<feature type="transmembrane region" description="Helical" evidence="1">
    <location>
        <begin position="255"/>
        <end position="272"/>
    </location>
</feature>
<gene>
    <name evidence="3" type="ORF">C8E01_11726</name>
</gene>
<proteinExistence type="predicted"/>
<protein>
    <submittedName>
        <fullName evidence="3">IS4 family transposase</fullName>
    </submittedName>
</protein>
<keyword evidence="1" id="KW-0472">Membrane</keyword>
<keyword evidence="1" id="KW-1133">Transmembrane helix</keyword>